<evidence type="ECO:0000256" key="3">
    <source>
        <dbReference type="ARBA" id="ARBA00023125"/>
    </source>
</evidence>
<reference evidence="6 7" key="1">
    <citation type="submission" date="2020-08" db="EMBL/GenBank/DDBJ databases">
        <title>Genomic Encyclopedia of Type Strains, Phase IV (KMG-IV): sequencing the most valuable type-strain genomes for metagenomic binning, comparative biology and taxonomic classification.</title>
        <authorList>
            <person name="Goeker M."/>
        </authorList>
    </citation>
    <scope>NUCLEOTIDE SEQUENCE [LARGE SCALE GENOMIC DNA]</scope>
    <source>
        <strain evidence="6 7">DSM 101806</strain>
    </source>
</reference>
<dbReference type="Pfam" id="PF03466">
    <property type="entry name" value="LysR_substrate"/>
    <property type="match status" value="1"/>
</dbReference>
<dbReference type="EMBL" id="JACIEH010000003">
    <property type="protein sequence ID" value="MBB4100231.1"/>
    <property type="molecule type" value="Genomic_DNA"/>
</dbReference>
<keyword evidence="7" id="KW-1185">Reference proteome</keyword>
<dbReference type="InterPro" id="IPR058163">
    <property type="entry name" value="LysR-type_TF_proteobact-type"/>
</dbReference>
<keyword evidence="3 6" id="KW-0238">DNA-binding</keyword>
<dbReference type="InterPro" id="IPR036390">
    <property type="entry name" value="WH_DNA-bd_sf"/>
</dbReference>
<dbReference type="GO" id="GO:0006351">
    <property type="term" value="P:DNA-templated transcription"/>
    <property type="evidence" value="ECO:0007669"/>
    <property type="project" value="TreeGrafter"/>
</dbReference>
<dbReference type="SUPFAM" id="SSF46785">
    <property type="entry name" value="Winged helix' DNA-binding domain"/>
    <property type="match status" value="1"/>
</dbReference>
<protein>
    <submittedName>
        <fullName evidence="6">DNA-binding transcriptional LysR family regulator</fullName>
    </submittedName>
</protein>
<keyword evidence="2" id="KW-0805">Transcription regulation</keyword>
<organism evidence="6 7">
    <name type="scientific">Sphingomonas kyeonggiensis</name>
    <dbReference type="NCBI Taxonomy" id="1268553"/>
    <lineage>
        <taxon>Bacteria</taxon>
        <taxon>Pseudomonadati</taxon>
        <taxon>Pseudomonadota</taxon>
        <taxon>Alphaproteobacteria</taxon>
        <taxon>Sphingomonadales</taxon>
        <taxon>Sphingomonadaceae</taxon>
        <taxon>Sphingomonas</taxon>
    </lineage>
</organism>
<dbReference type="PANTHER" id="PTHR30537:SF3">
    <property type="entry name" value="TRANSCRIPTIONAL REGULATORY PROTEIN"/>
    <property type="match status" value="1"/>
</dbReference>
<dbReference type="Pfam" id="PF00126">
    <property type="entry name" value="HTH_1"/>
    <property type="match status" value="1"/>
</dbReference>
<dbReference type="InterPro" id="IPR036388">
    <property type="entry name" value="WH-like_DNA-bd_sf"/>
</dbReference>
<accession>A0A7W6JX73</accession>
<dbReference type="PROSITE" id="PS50931">
    <property type="entry name" value="HTH_LYSR"/>
    <property type="match status" value="1"/>
</dbReference>
<feature type="domain" description="HTH lysR-type" evidence="5">
    <location>
        <begin position="4"/>
        <end position="61"/>
    </location>
</feature>
<dbReference type="Gene3D" id="3.40.190.290">
    <property type="match status" value="1"/>
</dbReference>
<dbReference type="RefSeq" id="WP_183999544.1">
    <property type="nucleotide sequence ID" value="NZ_JACIEH010000003.1"/>
</dbReference>
<sequence>MSEIDWEQQRAFLAVLETGSLSGAARRLNLAQPTVRTRIEALEGALGTPLFTRSPGGLTPTERGAALHEHARAMALASDAFVRTASAAPDEVAGTVRVTASEVIAVEALPPILAELARQHPRLVIELSPSNRNEDVLRREADVAVRMVPPRQEALVARRIGVVPLGVHAHPDYLADRPLPTSMAELSGHRLIGPQSDSPTLRAVQAGGFPIRLADLSFRSDSDHAQLAAIRAGLGIGVCQVPIGRRDGLVRLLPDFTFDLETWVVCHEDLRGLARVRTVFDALVSGLKAYLN</sequence>
<evidence type="ECO:0000313" key="7">
    <source>
        <dbReference type="Proteomes" id="UP000557392"/>
    </source>
</evidence>
<comment type="similarity">
    <text evidence="1">Belongs to the LysR transcriptional regulatory family.</text>
</comment>
<evidence type="ECO:0000256" key="2">
    <source>
        <dbReference type="ARBA" id="ARBA00023015"/>
    </source>
</evidence>
<dbReference type="Proteomes" id="UP000557392">
    <property type="component" value="Unassembled WGS sequence"/>
</dbReference>
<dbReference type="Gene3D" id="1.10.10.10">
    <property type="entry name" value="Winged helix-like DNA-binding domain superfamily/Winged helix DNA-binding domain"/>
    <property type="match status" value="1"/>
</dbReference>
<dbReference type="InterPro" id="IPR000847">
    <property type="entry name" value="LysR_HTH_N"/>
</dbReference>
<dbReference type="GO" id="GO:0003700">
    <property type="term" value="F:DNA-binding transcription factor activity"/>
    <property type="evidence" value="ECO:0007669"/>
    <property type="project" value="InterPro"/>
</dbReference>
<dbReference type="AlphaFoldDB" id="A0A7W6JX73"/>
<name>A0A7W6JX73_9SPHN</name>
<evidence type="ECO:0000256" key="4">
    <source>
        <dbReference type="ARBA" id="ARBA00023163"/>
    </source>
</evidence>
<dbReference type="PRINTS" id="PR00039">
    <property type="entry name" value="HTHLYSR"/>
</dbReference>
<dbReference type="PANTHER" id="PTHR30537">
    <property type="entry name" value="HTH-TYPE TRANSCRIPTIONAL REGULATOR"/>
    <property type="match status" value="1"/>
</dbReference>
<comment type="caution">
    <text evidence="6">The sequence shown here is derived from an EMBL/GenBank/DDBJ whole genome shotgun (WGS) entry which is preliminary data.</text>
</comment>
<dbReference type="SUPFAM" id="SSF53850">
    <property type="entry name" value="Periplasmic binding protein-like II"/>
    <property type="match status" value="1"/>
</dbReference>
<dbReference type="GO" id="GO:0043565">
    <property type="term" value="F:sequence-specific DNA binding"/>
    <property type="evidence" value="ECO:0007669"/>
    <property type="project" value="TreeGrafter"/>
</dbReference>
<evidence type="ECO:0000259" key="5">
    <source>
        <dbReference type="PROSITE" id="PS50931"/>
    </source>
</evidence>
<proteinExistence type="inferred from homology"/>
<keyword evidence="4" id="KW-0804">Transcription</keyword>
<gene>
    <name evidence="6" type="ORF">GGR46_003803</name>
</gene>
<evidence type="ECO:0000313" key="6">
    <source>
        <dbReference type="EMBL" id="MBB4100231.1"/>
    </source>
</evidence>
<dbReference type="InterPro" id="IPR005119">
    <property type="entry name" value="LysR_subst-bd"/>
</dbReference>
<evidence type="ECO:0000256" key="1">
    <source>
        <dbReference type="ARBA" id="ARBA00009437"/>
    </source>
</evidence>